<dbReference type="Gene3D" id="1.20.1260.10">
    <property type="match status" value="1"/>
</dbReference>
<dbReference type="PANTHER" id="PTHR43339">
    <property type="entry name" value="RUBRERYTHRIN-RELATED"/>
    <property type="match status" value="1"/>
</dbReference>
<proteinExistence type="predicted"/>
<dbReference type="InterPro" id="IPR009078">
    <property type="entry name" value="Ferritin-like_SF"/>
</dbReference>
<dbReference type="EMBL" id="DVHB01000110">
    <property type="protein sequence ID" value="HIR39996.1"/>
    <property type="molecule type" value="Genomic_DNA"/>
</dbReference>
<dbReference type="InterPro" id="IPR012347">
    <property type="entry name" value="Ferritin-like"/>
</dbReference>
<dbReference type="AlphaFoldDB" id="A0A9D1AHU3"/>
<evidence type="ECO:0000313" key="3">
    <source>
        <dbReference type="Proteomes" id="UP000824179"/>
    </source>
</evidence>
<gene>
    <name evidence="2" type="ORF">IAB90_06410</name>
</gene>
<reference evidence="2" key="1">
    <citation type="submission" date="2020-10" db="EMBL/GenBank/DDBJ databases">
        <authorList>
            <person name="Gilroy R."/>
        </authorList>
    </citation>
    <scope>NUCLEOTIDE SEQUENCE</scope>
    <source>
        <strain evidence="2">ChiW25-3613</strain>
    </source>
</reference>
<dbReference type="CDD" id="cd01046">
    <property type="entry name" value="Rubrerythrin_like"/>
    <property type="match status" value="1"/>
</dbReference>
<accession>A0A9D1AHU3</accession>
<evidence type="ECO:0000259" key="1">
    <source>
        <dbReference type="PROSITE" id="PS50905"/>
    </source>
</evidence>
<reference evidence="2" key="2">
    <citation type="journal article" date="2021" name="PeerJ">
        <title>Extensive microbial diversity within the chicken gut microbiome revealed by metagenomics and culture.</title>
        <authorList>
            <person name="Gilroy R."/>
            <person name="Ravi A."/>
            <person name="Getino M."/>
            <person name="Pursley I."/>
            <person name="Horton D.L."/>
            <person name="Alikhan N.F."/>
            <person name="Baker D."/>
            <person name="Gharbi K."/>
            <person name="Hall N."/>
            <person name="Watson M."/>
            <person name="Adriaenssens E.M."/>
            <person name="Foster-Nyarko E."/>
            <person name="Jarju S."/>
            <person name="Secka A."/>
            <person name="Antonio M."/>
            <person name="Oren A."/>
            <person name="Chaudhuri R.R."/>
            <person name="La Ragione R."/>
            <person name="Hildebrand F."/>
            <person name="Pallen M.J."/>
        </authorList>
    </citation>
    <scope>NUCLEOTIDE SEQUENCE</scope>
    <source>
        <strain evidence="2">ChiW25-3613</strain>
    </source>
</reference>
<dbReference type="InterPro" id="IPR045236">
    <property type="entry name" value="RevRr_diiron-bd_dom"/>
</dbReference>
<dbReference type="PANTHER" id="PTHR43339:SF1">
    <property type="entry name" value="RUBRERYTHRIN"/>
    <property type="match status" value="1"/>
</dbReference>
<evidence type="ECO:0000313" key="2">
    <source>
        <dbReference type="EMBL" id="HIR39996.1"/>
    </source>
</evidence>
<dbReference type="Proteomes" id="UP000824179">
    <property type="component" value="Unassembled WGS sequence"/>
</dbReference>
<protein>
    <submittedName>
        <fullName evidence="2">NADH peroxidase</fullName>
    </submittedName>
</protein>
<keyword evidence="2" id="KW-0575">Peroxidase</keyword>
<dbReference type="Pfam" id="PF02915">
    <property type="entry name" value="Rubrerythrin"/>
    <property type="match status" value="1"/>
</dbReference>
<dbReference type="InterPro" id="IPR003251">
    <property type="entry name" value="Rr_diiron-bd_dom"/>
</dbReference>
<dbReference type="GO" id="GO:0004601">
    <property type="term" value="F:peroxidase activity"/>
    <property type="evidence" value="ECO:0007669"/>
    <property type="project" value="UniProtKB-KW"/>
</dbReference>
<dbReference type="InterPro" id="IPR009040">
    <property type="entry name" value="Ferritin-like_diiron"/>
</dbReference>
<dbReference type="GO" id="GO:0005506">
    <property type="term" value="F:iron ion binding"/>
    <property type="evidence" value="ECO:0007669"/>
    <property type="project" value="InterPro"/>
</dbReference>
<dbReference type="InterPro" id="IPR052773">
    <property type="entry name" value="Anaerobic_Peroxidase-Rel"/>
</dbReference>
<sequence>MKRCTVCGAIVEDDVEVCPVCKATTFVPVEEGKAPVYACEHHVGDGVVEDEEVMKGLRANFEGECTEVGMYLAMARVAEREGYPEIAEAYKRYAYEEADHASKFAELLGEVVTNSTQKNLELRAAAEQGACEGKFELAKRAKQLGYDAIHDTVHEMAKDEARHGAGFAGLLKRYFNK</sequence>
<name>A0A9D1AHU3_9FIRM</name>
<comment type="caution">
    <text evidence="2">The sequence shown here is derived from an EMBL/GenBank/DDBJ whole genome shotgun (WGS) entry which is preliminary data.</text>
</comment>
<feature type="domain" description="Ferritin-like diiron" evidence="1">
    <location>
        <begin position="47"/>
        <end position="177"/>
    </location>
</feature>
<dbReference type="SUPFAM" id="SSF47240">
    <property type="entry name" value="Ferritin-like"/>
    <property type="match status" value="1"/>
</dbReference>
<keyword evidence="2" id="KW-0560">Oxidoreductase</keyword>
<organism evidence="2 3">
    <name type="scientific">Candidatus Coproplasma stercoripullorum</name>
    <dbReference type="NCBI Taxonomy" id="2840751"/>
    <lineage>
        <taxon>Bacteria</taxon>
        <taxon>Bacillati</taxon>
        <taxon>Bacillota</taxon>
        <taxon>Clostridia</taxon>
        <taxon>Eubacteriales</taxon>
        <taxon>Candidatus Coproplasma</taxon>
    </lineage>
</organism>
<dbReference type="PROSITE" id="PS50905">
    <property type="entry name" value="FERRITIN_LIKE"/>
    <property type="match status" value="1"/>
</dbReference>